<dbReference type="InterPro" id="IPR026444">
    <property type="entry name" value="Secre_tail"/>
</dbReference>
<evidence type="ECO:0000313" key="3">
    <source>
        <dbReference type="Proteomes" id="UP001596023"/>
    </source>
</evidence>
<feature type="domain" description="Secretion system C-terminal sorting" evidence="1">
    <location>
        <begin position="306"/>
        <end position="382"/>
    </location>
</feature>
<dbReference type="EMBL" id="JBHSGN010000164">
    <property type="protein sequence ID" value="MFC4676928.1"/>
    <property type="molecule type" value="Genomic_DNA"/>
</dbReference>
<organism evidence="2 3">
    <name type="scientific">Dysgonomonas termitidis</name>
    <dbReference type="NCBI Taxonomy" id="1516126"/>
    <lineage>
        <taxon>Bacteria</taxon>
        <taxon>Pseudomonadati</taxon>
        <taxon>Bacteroidota</taxon>
        <taxon>Bacteroidia</taxon>
        <taxon>Bacteroidales</taxon>
        <taxon>Dysgonomonadaceae</taxon>
        <taxon>Dysgonomonas</taxon>
    </lineage>
</organism>
<dbReference type="Proteomes" id="UP001596023">
    <property type="component" value="Unassembled WGS sequence"/>
</dbReference>
<evidence type="ECO:0000259" key="1">
    <source>
        <dbReference type="Pfam" id="PF18962"/>
    </source>
</evidence>
<gene>
    <name evidence="2" type="ORF">ACFO6W_24920</name>
</gene>
<proteinExistence type="predicted"/>
<sequence>MKPAQIFFLLSLWVALPVLGQLNTSHNYYRPGDVLIKQQVEFVDPGKAGVNRIWDFSKLKTVNDEYTLTYGLPPLEGDSVYILGNIRYNKKKVSDNELIVGTEHNTMYYYRLSNDSLLQQGHENPSVKLAYITPMTLMQFPLNYGQTVSSVYKSEGLYSGTVDIRTQGTMTTTADAYGRMILPSGDTLSPVLRVKTVQTIYDIPAEGSFTVNEADSKGKSLETCRWYSKGYRYPVFETIRNINLNDSTEIFSTAFFFPPQDHLYLETDPENLALLDELWKETENNNQTDDPTVKTVTLDDIMSCKLYPNPVESMLNIEYELKEDARVSFELYSIEGLPVKKIAAKSKTAGTYYETVDCSNLHPKNYVLRITANGVFVNEVIIKK</sequence>
<protein>
    <submittedName>
        <fullName evidence="2">T9SS type A sorting domain-containing protein</fullName>
    </submittedName>
</protein>
<reference evidence="3" key="1">
    <citation type="journal article" date="2019" name="Int. J. Syst. Evol. Microbiol.">
        <title>The Global Catalogue of Microorganisms (GCM) 10K type strain sequencing project: providing services to taxonomists for standard genome sequencing and annotation.</title>
        <authorList>
            <consortium name="The Broad Institute Genomics Platform"/>
            <consortium name="The Broad Institute Genome Sequencing Center for Infectious Disease"/>
            <person name="Wu L."/>
            <person name="Ma J."/>
        </authorList>
    </citation>
    <scope>NUCLEOTIDE SEQUENCE [LARGE SCALE GENOMIC DNA]</scope>
    <source>
        <strain evidence="3">CCUG 66188</strain>
    </source>
</reference>
<dbReference type="RefSeq" id="WP_380001625.1">
    <property type="nucleotide sequence ID" value="NZ_JBHSGN010000164.1"/>
</dbReference>
<name>A0ABV9L572_9BACT</name>
<keyword evidence="3" id="KW-1185">Reference proteome</keyword>
<accession>A0ABV9L572</accession>
<dbReference type="Pfam" id="PF18962">
    <property type="entry name" value="Por_Secre_tail"/>
    <property type="match status" value="1"/>
</dbReference>
<comment type="caution">
    <text evidence="2">The sequence shown here is derived from an EMBL/GenBank/DDBJ whole genome shotgun (WGS) entry which is preliminary data.</text>
</comment>
<evidence type="ECO:0000313" key="2">
    <source>
        <dbReference type="EMBL" id="MFC4676928.1"/>
    </source>
</evidence>